<dbReference type="InterPro" id="IPR013762">
    <property type="entry name" value="Integrase-like_cat_sf"/>
</dbReference>
<dbReference type="SUPFAM" id="SSF47823">
    <property type="entry name" value="lambda integrase-like, N-terminal domain"/>
    <property type="match status" value="1"/>
</dbReference>
<name>A0ABT0ESW3_9PSED</name>
<dbReference type="SUPFAM" id="SSF56349">
    <property type="entry name" value="DNA breaking-rejoining enzymes"/>
    <property type="match status" value="1"/>
</dbReference>
<dbReference type="Gene3D" id="1.10.443.10">
    <property type="entry name" value="Intergrase catalytic core"/>
    <property type="match status" value="1"/>
</dbReference>
<sequence>MTENRILRTTLITEPTRESLIAAANSAAAYQAAAVSGNTAAAYTSAVRHFQYDWGKVLPTTSDVVCDYLAAYAKKLSVRTLEVRLAGISAWHKHHEFTDPTKAHEVKLTMKGIRKLHMKPPKKARPLSLDLVRKIVASLDAQIVSAVHGMQQSASSQGGPVSDLAGRKKLRKQLLRALRDKALVLLGFWRAFRSDELSRLTVENTHAIKGEQIEIYLPFSKTDRSASGQTYRMEALRELCPVSAYVDWIESAGITQGPVFRKIHHWGDLDELGIASKSIGPLLTEMCVNAGLSAASISTHSMRHGFANWAVDEGWDLDSLMKFVGWKSHKNASGYVRAKFDFGALSLAQKGQSTRIHRSEAEALGIGQTFMGIPENIDES</sequence>
<evidence type="ECO:0000256" key="2">
    <source>
        <dbReference type="ARBA" id="ARBA00023172"/>
    </source>
</evidence>
<dbReference type="InterPro" id="IPR052925">
    <property type="entry name" value="Phage_Integrase-like_Recomb"/>
</dbReference>
<keyword evidence="5" id="KW-1185">Reference proteome</keyword>
<dbReference type="Gene3D" id="1.10.150.130">
    <property type="match status" value="1"/>
</dbReference>
<dbReference type="InterPro" id="IPR002104">
    <property type="entry name" value="Integrase_catalytic"/>
</dbReference>
<proteinExistence type="predicted"/>
<dbReference type="Proteomes" id="UP001299876">
    <property type="component" value="Unassembled WGS sequence"/>
</dbReference>
<dbReference type="PANTHER" id="PTHR34605">
    <property type="entry name" value="PHAGE_INTEGRASE DOMAIN-CONTAINING PROTEIN"/>
    <property type="match status" value="1"/>
</dbReference>
<keyword evidence="2" id="KW-0233">DNA recombination</keyword>
<dbReference type="InterPro" id="IPR010998">
    <property type="entry name" value="Integrase_recombinase_N"/>
</dbReference>
<keyword evidence="1" id="KW-0238">DNA-binding</keyword>
<comment type="caution">
    <text evidence="4">The sequence shown here is derived from an EMBL/GenBank/DDBJ whole genome shotgun (WGS) entry which is preliminary data.</text>
</comment>
<feature type="domain" description="Tyr recombinase" evidence="3">
    <location>
        <begin position="177"/>
        <end position="339"/>
    </location>
</feature>
<evidence type="ECO:0000313" key="5">
    <source>
        <dbReference type="Proteomes" id="UP001299876"/>
    </source>
</evidence>
<organism evidence="4 5">
    <name type="scientific">Pseudomonas violetae</name>
    <dbReference type="NCBI Taxonomy" id="2915813"/>
    <lineage>
        <taxon>Bacteria</taxon>
        <taxon>Pseudomonadati</taxon>
        <taxon>Pseudomonadota</taxon>
        <taxon>Gammaproteobacteria</taxon>
        <taxon>Pseudomonadales</taxon>
        <taxon>Pseudomonadaceae</taxon>
        <taxon>Pseudomonas</taxon>
    </lineage>
</organism>
<evidence type="ECO:0000313" key="4">
    <source>
        <dbReference type="EMBL" id="MCK1788815.1"/>
    </source>
</evidence>
<dbReference type="Pfam" id="PF00589">
    <property type="entry name" value="Phage_integrase"/>
    <property type="match status" value="1"/>
</dbReference>
<evidence type="ECO:0000256" key="1">
    <source>
        <dbReference type="ARBA" id="ARBA00023125"/>
    </source>
</evidence>
<dbReference type="PANTHER" id="PTHR34605:SF3">
    <property type="entry name" value="P CELL-TYPE AGGLUTINATION PROTEIN MAP4-LIKE-RELATED"/>
    <property type="match status" value="1"/>
</dbReference>
<dbReference type="RefSeq" id="WP_247286077.1">
    <property type="nucleotide sequence ID" value="NZ_JAKNRW010000001.1"/>
</dbReference>
<accession>A0ABT0ESW3</accession>
<reference evidence="4 5" key="1">
    <citation type="submission" date="2022-02" db="EMBL/GenBank/DDBJ databases">
        <title>Comparative genomics of the first Antarctic Pseudomonas spp. capable of biotransforming 2,4,6-Trinitrotoluene.</title>
        <authorList>
            <person name="Cabrera M.A."/>
            <person name="Marquez S.L."/>
            <person name="Perez-Donoso J.M."/>
        </authorList>
    </citation>
    <scope>NUCLEOTIDE SEQUENCE [LARGE SCALE GENOMIC DNA]</scope>
    <source>
        <strain evidence="4 5">TNT19</strain>
    </source>
</reference>
<evidence type="ECO:0000259" key="3">
    <source>
        <dbReference type="Pfam" id="PF00589"/>
    </source>
</evidence>
<protein>
    <submittedName>
        <fullName evidence="4">Tyrosine-type recombinase/integrase</fullName>
    </submittedName>
</protein>
<dbReference type="EMBL" id="JAKNRW010000001">
    <property type="protein sequence ID" value="MCK1788815.1"/>
    <property type="molecule type" value="Genomic_DNA"/>
</dbReference>
<gene>
    <name evidence="4" type="ORF">L9059_01130</name>
</gene>
<dbReference type="InterPro" id="IPR011010">
    <property type="entry name" value="DNA_brk_join_enz"/>
</dbReference>